<reference evidence="1" key="1">
    <citation type="submission" date="2022-04" db="EMBL/GenBank/DDBJ databases">
        <title>Genome of the entomopathogenic fungus Entomophthora muscae.</title>
        <authorList>
            <person name="Elya C."/>
            <person name="Lovett B.R."/>
            <person name="Lee E."/>
            <person name="Macias A.M."/>
            <person name="Hajek A.E."/>
            <person name="De Bivort B.L."/>
            <person name="Kasson M.T."/>
            <person name="De Fine Licht H.H."/>
            <person name="Stajich J.E."/>
        </authorList>
    </citation>
    <scope>NUCLEOTIDE SEQUENCE</scope>
    <source>
        <strain evidence="1">Berkeley</strain>
    </source>
</reference>
<evidence type="ECO:0000313" key="1">
    <source>
        <dbReference type="EMBL" id="KAJ9048852.1"/>
    </source>
</evidence>
<comment type="caution">
    <text evidence="1">The sequence shown here is derived from an EMBL/GenBank/DDBJ whole genome shotgun (WGS) entry which is preliminary data.</text>
</comment>
<evidence type="ECO:0000313" key="2">
    <source>
        <dbReference type="Proteomes" id="UP001165960"/>
    </source>
</evidence>
<dbReference type="Proteomes" id="UP001165960">
    <property type="component" value="Unassembled WGS sequence"/>
</dbReference>
<organism evidence="1 2">
    <name type="scientific">Entomophthora muscae</name>
    <dbReference type="NCBI Taxonomy" id="34485"/>
    <lineage>
        <taxon>Eukaryota</taxon>
        <taxon>Fungi</taxon>
        <taxon>Fungi incertae sedis</taxon>
        <taxon>Zoopagomycota</taxon>
        <taxon>Entomophthoromycotina</taxon>
        <taxon>Entomophthoromycetes</taxon>
        <taxon>Entomophthorales</taxon>
        <taxon>Entomophthoraceae</taxon>
        <taxon>Entomophthora</taxon>
    </lineage>
</organism>
<proteinExistence type="predicted"/>
<protein>
    <submittedName>
        <fullName evidence="1">Uncharacterized protein</fullName>
    </submittedName>
</protein>
<dbReference type="EMBL" id="QTSX02007311">
    <property type="protein sequence ID" value="KAJ9048852.1"/>
    <property type="molecule type" value="Genomic_DNA"/>
</dbReference>
<gene>
    <name evidence="1" type="ORF">DSO57_1030575</name>
</gene>
<accession>A0ACC2RFK8</accession>
<name>A0ACC2RFK8_9FUNG</name>
<sequence>MSMAGQNTFPTIVAGANLLCTLAPKEDGEERPAFPLLYLWPYLPVTKSWLLASGFK</sequence>
<keyword evidence="2" id="KW-1185">Reference proteome</keyword>